<dbReference type="Proteomes" id="UP001065298">
    <property type="component" value="Chromosome 3"/>
</dbReference>
<sequence length="274" mass="28832">MASSSRIPHLLESYLALPPEASLILLTSVLGASPNWLTLRHVYSYLKGSADGDEGARDTGVVLVSFMRDGAFWREGATKMGLDLDALSRTGRFTFVDGLTGLYSSAQPAVRPSVPGARKEIVIRSTNLADVKKEVEGAIADLRTSRKVLIIDQLDALLAITDESTTGLALQNLVLSLRSAPQLVHSTLLTLSADTPLVAAQATTLEREHASLALSAAHAADAVLALRMLDTGTARDVSGVVRITGPGVEGMGGAAEFLYHVAADGGVKVFERGT</sequence>
<evidence type="ECO:0000313" key="1">
    <source>
        <dbReference type="EMBL" id="KAI8675216.1"/>
    </source>
</evidence>
<dbReference type="EMBL" id="CM046505">
    <property type="protein sequence ID" value="KAI8675216.1"/>
    <property type="molecule type" value="Genomic_DNA"/>
</dbReference>
<protein>
    <submittedName>
        <fullName evidence="1">Uncharacterized protein</fullName>
    </submittedName>
</protein>
<evidence type="ECO:0000313" key="2">
    <source>
        <dbReference type="Proteomes" id="UP001065298"/>
    </source>
</evidence>
<proteinExistence type="predicted"/>
<comment type="caution">
    <text evidence="1">The sequence shown here is derived from an EMBL/GenBank/DDBJ whole genome shotgun (WGS) entry which is preliminary data.</text>
</comment>
<name>A0ACC0R4F5_9HYPO</name>
<accession>A0ACC0R4F5</accession>
<reference evidence="1" key="1">
    <citation type="submission" date="2022-06" db="EMBL/GenBank/DDBJ databases">
        <title>Fusarium solani species complex genomes reveal bases of compartmentalisation and animal pathogenesis.</title>
        <authorList>
            <person name="Tsai I.J."/>
        </authorList>
    </citation>
    <scope>NUCLEOTIDE SEQUENCE</scope>
    <source>
        <strain evidence="1">Fu6.1</strain>
    </source>
</reference>
<gene>
    <name evidence="1" type="ORF">NCS57_00421900</name>
</gene>
<keyword evidence="2" id="KW-1185">Reference proteome</keyword>
<organism evidence="1 2">
    <name type="scientific">Fusarium keratoplasticum</name>
    <dbReference type="NCBI Taxonomy" id="1328300"/>
    <lineage>
        <taxon>Eukaryota</taxon>
        <taxon>Fungi</taxon>
        <taxon>Dikarya</taxon>
        <taxon>Ascomycota</taxon>
        <taxon>Pezizomycotina</taxon>
        <taxon>Sordariomycetes</taxon>
        <taxon>Hypocreomycetidae</taxon>
        <taxon>Hypocreales</taxon>
        <taxon>Nectriaceae</taxon>
        <taxon>Fusarium</taxon>
        <taxon>Fusarium solani species complex</taxon>
    </lineage>
</organism>